<feature type="region of interest" description="Disordered" evidence="1">
    <location>
        <begin position="1"/>
        <end position="39"/>
    </location>
</feature>
<dbReference type="Proteomes" id="UP001372338">
    <property type="component" value="Unassembled WGS sequence"/>
</dbReference>
<evidence type="ECO:0000256" key="1">
    <source>
        <dbReference type="SAM" id="MobiDB-lite"/>
    </source>
</evidence>
<evidence type="ECO:0000313" key="3">
    <source>
        <dbReference type="Proteomes" id="UP001372338"/>
    </source>
</evidence>
<reference evidence="2 3" key="1">
    <citation type="submission" date="2024-01" db="EMBL/GenBank/DDBJ databases">
        <title>The genomes of 5 underutilized Papilionoideae crops provide insights into root nodulation and disease resistanc.</title>
        <authorList>
            <person name="Yuan L."/>
        </authorList>
    </citation>
    <scope>NUCLEOTIDE SEQUENCE [LARGE SCALE GENOMIC DNA]</scope>
    <source>
        <strain evidence="2">ZHUSHIDOU_FW_LH</strain>
        <tissue evidence="2">Leaf</tissue>
    </source>
</reference>
<name>A0AAN9FDP2_CROPI</name>
<gene>
    <name evidence="2" type="ORF">RIF29_14601</name>
</gene>
<protein>
    <submittedName>
        <fullName evidence="2">Uncharacterized protein</fullName>
    </submittedName>
</protein>
<accession>A0AAN9FDP2</accession>
<evidence type="ECO:0000313" key="2">
    <source>
        <dbReference type="EMBL" id="KAK7273545.1"/>
    </source>
</evidence>
<dbReference type="EMBL" id="JAYWIO010000003">
    <property type="protein sequence ID" value="KAK7273545.1"/>
    <property type="molecule type" value="Genomic_DNA"/>
</dbReference>
<keyword evidence="3" id="KW-1185">Reference proteome</keyword>
<proteinExistence type="predicted"/>
<organism evidence="2 3">
    <name type="scientific">Crotalaria pallida</name>
    <name type="common">Smooth rattlebox</name>
    <name type="synonym">Crotalaria striata</name>
    <dbReference type="NCBI Taxonomy" id="3830"/>
    <lineage>
        <taxon>Eukaryota</taxon>
        <taxon>Viridiplantae</taxon>
        <taxon>Streptophyta</taxon>
        <taxon>Embryophyta</taxon>
        <taxon>Tracheophyta</taxon>
        <taxon>Spermatophyta</taxon>
        <taxon>Magnoliopsida</taxon>
        <taxon>eudicotyledons</taxon>
        <taxon>Gunneridae</taxon>
        <taxon>Pentapetalae</taxon>
        <taxon>rosids</taxon>
        <taxon>fabids</taxon>
        <taxon>Fabales</taxon>
        <taxon>Fabaceae</taxon>
        <taxon>Papilionoideae</taxon>
        <taxon>50 kb inversion clade</taxon>
        <taxon>genistoids sensu lato</taxon>
        <taxon>core genistoids</taxon>
        <taxon>Crotalarieae</taxon>
        <taxon>Crotalaria</taxon>
    </lineage>
</organism>
<dbReference type="AlphaFoldDB" id="A0AAN9FDP2"/>
<sequence length="73" mass="8207">MGGSRKNVLSKRPAQVANSLGKDKLKQKKSKQQEPWESTVCGNYWPPSVGGSPWRPSPEKRSPLMRAYGWCSF</sequence>
<comment type="caution">
    <text evidence="2">The sequence shown here is derived from an EMBL/GenBank/DDBJ whole genome shotgun (WGS) entry which is preliminary data.</text>
</comment>